<name>A0A7W3QK39_ACTNM</name>
<sequence length="76" mass="8285">MTIPGDLKRSLRRLREVRARRPVGEESPAFAGWRDEMADALDELSRTLLLGDDRARAAAEAAAARVEAGGIRARLG</sequence>
<evidence type="ECO:0000313" key="1">
    <source>
        <dbReference type="EMBL" id="MBA8950099.1"/>
    </source>
</evidence>
<evidence type="ECO:0000313" key="2">
    <source>
        <dbReference type="Proteomes" id="UP000572680"/>
    </source>
</evidence>
<dbReference type="Proteomes" id="UP000572680">
    <property type="component" value="Unassembled WGS sequence"/>
</dbReference>
<gene>
    <name evidence="1" type="ORF">HNR61_001712</name>
</gene>
<proteinExistence type="predicted"/>
<accession>A0A7W3QK39</accession>
<dbReference type="AlphaFoldDB" id="A0A7W3QK39"/>
<protein>
    <submittedName>
        <fullName evidence="1">Uncharacterized protein</fullName>
    </submittedName>
</protein>
<comment type="caution">
    <text evidence="1">The sequence shown here is derived from an EMBL/GenBank/DDBJ whole genome shotgun (WGS) entry which is preliminary data.</text>
</comment>
<dbReference type="RefSeq" id="WP_182842570.1">
    <property type="nucleotide sequence ID" value="NZ_BAAALP010000031.1"/>
</dbReference>
<organism evidence="1 2">
    <name type="scientific">Actinomadura namibiensis</name>
    <dbReference type="NCBI Taxonomy" id="182080"/>
    <lineage>
        <taxon>Bacteria</taxon>
        <taxon>Bacillati</taxon>
        <taxon>Actinomycetota</taxon>
        <taxon>Actinomycetes</taxon>
        <taxon>Streptosporangiales</taxon>
        <taxon>Thermomonosporaceae</taxon>
        <taxon>Actinomadura</taxon>
    </lineage>
</organism>
<dbReference type="EMBL" id="JACJIA010000002">
    <property type="protein sequence ID" value="MBA8950099.1"/>
    <property type="molecule type" value="Genomic_DNA"/>
</dbReference>
<reference evidence="1 2" key="1">
    <citation type="submission" date="2020-08" db="EMBL/GenBank/DDBJ databases">
        <title>Genomic Encyclopedia of Type Strains, Phase IV (KMG-IV): sequencing the most valuable type-strain genomes for metagenomic binning, comparative biology and taxonomic classification.</title>
        <authorList>
            <person name="Goeker M."/>
        </authorList>
    </citation>
    <scope>NUCLEOTIDE SEQUENCE [LARGE SCALE GENOMIC DNA]</scope>
    <source>
        <strain evidence="1 2">DSM 44197</strain>
    </source>
</reference>
<keyword evidence="2" id="KW-1185">Reference proteome</keyword>